<dbReference type="PROSITE" id="PS51669">
    <property type="entry name" value="4FE4S_MOW_BIS_MGD"/>
    <property type="match status" value="1"/>
</dbReference>
<dbReference type="InterPro" id="IPR006963">
    <property type="entry name" value="Mopterin_OxRdtase_4Fe-4S_dom"/>
</dbReference>
<name>A0A763T519_SALER</name>
<feature type="non-terminal residue" evidence="10">
    <location>
        <position position="100"/>
    </location>
</feature>
<keyword evidence="6" id="KW-0560">Oxidoreductase</keyword>
<proteinExistence type="predicted"/>
<evidence type="ECO:0000256" key="1">
    <source>
        <dbReference type="ARBA" id="ARBA00001942"/>
    </source>
</evidence>
<dbReference type="GO" id="GO:0051539">
    <property type="term" value="F:4 iron, 4 sulfur cluster binding"/>
    <property type="evidence" value="ECO:0007669"/>
    <property type="project" value="InterPro"/>
</dbReference>
<evidence type="ECO:0000259" key="9">
    <source>
        <dbReference type="PROSITE" id="PS51669"/>
    </source>
</evidence>
<comment type="cofactor">
    <cofactor evidence="1">
        <name>Mo-bis(molybdopterin guanine dinucleotide)</name>
        <dbReference type="ChEBI" id="CHEBI:60539"/>
    </cofactor>
</comment>
<evidence type="ECO:0000256" key="6">
    <source>
        <dbReference type="ARBA" id="ARBA00023002"/>
    </source>
</evidence>
<evidence type="ECO:0000256" key="5">
    <source>
        <dbReference type="ARBA" id="ARBA00022764"/>
    </source>
</evidence>
<gene>
    <name evidence="10" type="ORF">G8507_004737</name>
</gene>
<dbReference type="SUPFAM" id="SSF53706">
    <property type="entry name" value="Formate dehydrogenase/DMSO reductase, domains 1-3"/>
    <property type="match status" value="1"/>
</dbReference>
<evidence type="ECO:0000256" key="2">
    <source>
        <dbReference type="ARBA" id="ARBA00022505"/>
    </source>
</evidence>
<keyword evidence="4" id="KW-0732">Signal</keyword>
<dbReference type="InterPro" id="IPR006311">
    <property type="entry name" value="TAT_signal"/>
</dbReference>
<evidence type="ECO:0000256" key="7">
    <source>
        <dbReference type="ARBA" id="ARBA00023004"/>
    </source>
</evidence>
<sequence length="100" mass="10962">MDRCEEERLIEVPVSRRKLIQAGATTGLMAAVGGLSLPFSFTSQAANKTAIVEDKAVWSSCTVNCGSRCLLRLHVKDDSVYWVESDTTGNDEYGNHQVRA</sequence>
<keyword evidence="8" id="KW-0411">Iron-sulfur</keyword>
<dbReference type="PROSITE" id="PS00551">
    <property type="entry name" value="MOLYBDOPTERIN_PROK_1"/>
    <property type="match status" value="1"/>
</dbReference>
<evidence type="ECO:0000313" key="10">
    <source>
        <dbReference type="EMBL" id="HAG4547832.1"/>
    </source>
</evidence>
<feature type="domain" description="4Fe-4S Mo/W bis-MGD-type" evidence="9">
    <location>
        <begin position="54"/>
        <end position="100"/>
    </location>
</feature>
<dbReference type="Pfam" id="PF04879">
    <property type="entry name" value="Molybdop_Fe4S4"/>
    <property type="match status" value="1"/>
</dbReference>
<comment type="caution">
    <text evidence="10">The sequence shown here is derived from an EMBL/GenBank/DDBJ whole genome shotgun (WGS) entry which is preliminary data.</text>
</comment>
<organism evidence="10">
    <name type="scientific">Salmonella enterica</name>
    <name type="common">Salmonella choleraesuis</name>
    <dbReference type="NCBI Taxonomy" id="28901"/>
    <lineage>
        <taxon>Bacteria</taxon>
        <taxon>Pseudomonadati</taxon>
        <taxon>Pseudomonadota</taxon>
        <taxon>Gammaproteobacteria</taxon>
        <taxon>Enterobacterales</taxon>
        <taxon>Enterobacteriaceae</taxon>
        <taxon>Salmonella</taxon>
    </lineage>
</organism>
<accession>A0A763T519</accession>
<dbReference type="Gene3D" id="3.40.50.12440">
    <property type="match status" value="1"/>
</dbReference>
<protein>
    <submittedName>
        <fullName evidence="10">Twin-arginine translocation signal domain-containing protein</fullName>
    </submittedName>
</protein>
<dbReference type="GO" id="GO:0016491">
    <property type="term" value="F:oxidoreductase activity"/>
    <property type="evidence" value="ECO:0007669"/>
    <property type="project" value="UniProtKB-KW"/>
</dbReference>
<reference evidence="10" key="2">
    <citation type="submission" date="2020-02" db="EMBL/GenBank/DDBJ databases">
        <authorList>
            <consortium name="NCBI Pathogen Detection Project"/>
        </authorList>
    </citation>
    <scope>NUCLEOTIDE SEQUENCE</scope>
    <source>
        <strain evidence="10">MA.BM_SE08/140</strain>
    </source>
</reference>
<dbReference type="NCBIfam" id="TIGR01409">
    <property type="entry name" value="TAT_signal_seq"/>
    <property type="match status" value="1"/>
</dbReference>
<keyword evidence="2" id="KW-0500">Molybdenum</keyword>
<evidence type="ECO:0000256" key="3">
    <source>
        <dbReference type="ARBA" id="ARBA00022723"/>
    </source>
</evidence>
<reference evidence="10" key="1">
    <citation type="journal article" date="2018" name="Genome Biol.">
        <title>SKESA: strategic k-mer extension for scrupulous assemblies.</title>
        <authorList>
            <person name="Souvorov A."/>
            <person name="Agarwala R."/>
            <person name="Lipman D.J."/>
        </authorList>
    </citation>
    <scope>NUCLEOTIDE SEQUENCE</scope>
    <source>
        <strain evidence="10">MA.BM_SE08/140</strain>
    </source>
</reference>
<evidence type="ECO:0000256" key="4">
    <source>
        <dbReference type="ARBA" id="ARBA00022729"/>
    </source>
</evidence>
<dbReference type="PROSITE" id="PS51318">
    <property type="entry name" value="TAT"/>
    <property type="match status" value="1"/>
</dbReference>
<dbReference type="GO" id="GO:0046872">
    <property type="term" value="F:metal ion binding"/>
    <property type="evidence" value="ECO:0007669"/>
    <property type="project" value="UniProtKB-KW"/>
</dbReference>
<keyword evidence="3" id="KW-0479">Metal-binding</keyword>
<dbReference type="InterPro" id="IPR019546">
    <property type="entry name" value="TAT_signal_bac_arc"/>
</dbReference>
<dbReference type="InterPro" id="IPR027467">
    <property type="entry name" value="MopterinOxRdtase_cofactor_BS"/>
</dbReference>
<evidence type="ECO:0000256" key="8">
    <source>
        <dbReference type="ARBA" id="ARBA00023014"/>
    </source>
</evidence>
<dbReference type="AlphaFoldDB" id="A0A763T519"/>
<dbReference type="EMBL" id="DAAYKK010000034">
    <property type="protein sequence ID" value="HAG4547832.1"/>
    <property type="molecule type" value="Genomic_DNA"/>
</dbReference>
<keyword evidence="5" id="KW-0574">Periplasm</keyword>
<keyword evidence="7" id="KW-0408">Iron</keyword>